<name>A0A517MY97_9BACT</name>
<evidence type="ECO:0000313" key="1">
    <source>
        <dbReference type="EMBL" id="QDS99848.1"/>
    </source>
</evidence>
<keyword evidence="2" id="KW-1185">Reference proteome</keyword>
<reference evidence="1 2" key="1">
    <citation type="submission" date="2019-02" db="EMBL/GenBank/DDBJ databases">
        <title>Deep-cultivation of Planctomycetes and their phenomic and genomic characterization uncovers novel biology.</title>
        <authorList>
            <person name="Wiegand S."/>
            <person name="Jogler M."/>
            <person name="Boedeker C."/>
            <person name="Pinto D."/>
            <person name="Vollmers J."/>
            <person name="Rivas-Marin E."/>
            <person name="Kohn T."/>
            <person name="Peeters S.H."/>
            <person name="Heuer A."/>
            <person name="Rast P."/>
            <person name="Oberbeckmann S."/>
            <person name="Bunk B."/>
            <person name="Jeske O."/>
            <person name="Meyerdierks A."/>
            <person name="Storesund J.E."/>
            <person name="Kallscheuer N."/>
            <person name="Luecker S."/>
            <person name="Lage O.M."/>
            <person name="Pohl T."/>
            <person name="Merkel B.J."/>
            <person name="Hornburger P."/>
            <person name="Mueller R.-W."/>
            <person name="Bruemmer F."/>
            <person name="Labrenz M."/>
            <person name="Spormann A.M."/>
            <person name="Op den Camp H."/>
            <person name="Overmann J."/>
            <person name="Amann R."/>
            <person name="Jetten M.S.M."/>
            <person name="Mascher T."/>
            <person name="Medema M.H."/>
            <person name="Devos D.P."/>
            <person name="Kaster A.-K."/>
            <person name="Ovreas L."/>
            <person name="Rohde M."/>
            <person name="Galperin M.Y."/>
            <person name="Jogler C."/>
        </authorList>
    </citation>
    <scope>NUCLEOTIDE SEQUENCE [LARGE SCALE GENOMIC DNA]</scope>
    <source>
        <strain evidence="1 2">HG15A2</strain>
    </source>
</reference>
<accession>A0A517MY97</accession>
<protein>
    <submittedName>
        <fullName evidence="1">Uncharacterized protein</fullName>
    </submittedName>
</protein>
<dbReference type="Proteomes" id="UP000319852">
    <property type="component" value="Chromosome"/>
</dbReference>
<organism evidence="1 2">
    <name type="scientific">Adhaeretor mobilis</name>
    <dbReference type="NCBI Taxonomy" id="1930276"/>
    <lineage>
        <taxon>Bacteria</taxon>
        <taxon>Pseudomonadati</taxon>
        <taxon>Planctomycetota</taxon>
        <taxon>Planctomycetia</taxon>
        <taxon>Pirellulales</taxon>
        <taxon>Lacipirellulaceae</taxon>
        <taxon>Adhaeretor</taxon>
    </lineage>
</organism>
<gene>
    <name evidence="1" type="ORF">HG15A2_31790</name>
</gene>
<sequence length="31" mass="3754">MRGDIDEAYLHLWARKLNVTEKLQRALDERL</sequence>
<proteinExistence type="predicted"/>
<dbReference type="KEGG" id="amob:HG15A2_31790"/>
<dbReference type="AlphaFoldDB" id="A0A517MY97"/>
<dbReference type="EMBL" id="CP036263">
    <property type="protein sequence ID" value="QDS99848.1"/>
    <property type="molecule type" value="Genomic_DNA"/>
</dbReference>
<evidence type="ECO:0000313" key="2">
    <source>
        <dbReference type="Proteomes" id="UP000319852"/>
    </source>
</evidence>